<feature type="domain" description="Nudix hydrolase" evidence="4">
    <location>
        <begin position="4"/>
        <end position="133"/>
    </location>
</feature>
<dbReference type="AlphaFoldDB" id="A0A1H4NYL5"/>
<dbReference type="PANTHER" id="PTHR43046">
    <property type="entry name" value="GDP-MANNOSE MANNOSYL HYDROLASE"/>
    <property type="match status" value="1"/>
</dbReference>
<dbReference type="PRINTS" id="PR00502">
    <property type="entry name" value="NUDIXFAMILY"/>
</dbReference>
<dbReference type="GO" id="GO:0016787">
    <property type="term" value="F:hydrolase activity"/>
    <property type="evidence" value="ECO:0007669"/>
    <property type="project" value="UniProtKB-KW"/>
</dbReference>
<reference evidence="6" key="1">
    <citation type="submission" date="2016-10" db="EMBL/GenBank/DDBJ databases">
        <authorList>
            <person name="Varghese N."/>
            <person name="Submissions S."/>
        </authorList>
    </citation>
    <scope>NUCLEOTIDE SEQUENCE [LARGE SCALE GENOMIC DNA]</scope>
    <source>
        <strain evidence="6">DSM 9751</strain>
    </source>
</reference>
<dbReference type="InterPro" id="IPR000086">
    <property type="entry name" value="NUDIX_hydrolase_dom"/>
</dbReference>
<evidence type="ECO:0000256" key="3">
    <source>
        <dbReference type="RuleBase" id="RU003476"/>
    </source>
</evidence>
<evidence type="ECO:0000256" key="1">
    <source>
        <dbReference type="ARBA" id="ARBA00001946"/>
    </source>
</evidence>
<comment type="similarity">
    <text evidence="3">Belongs to the Nudix hydrolase family.</text>
</comment>
<evidence type="ECO:0000313" key="6">
    <source>
        <dbReference type="Proteomes" id="UP000198982"/>
    </source>
</evidence>
<gene>
    <name evidence="5" type="ORF">SAMN05216178_3073</name>
</gene>
<sequence>MQQQPRLGCGVAIVRDGQLLLVKRLGDPEAGCWGLPGGKVDWLEPVEQAMRREIHEELGLTLQGVSLLCVVDQIDPLRQEHWVSPVYLASAPAMAPRNCEPHKHSEVAWFELDRLPQPLTQATRSAVRALVQVAALES</sequence>
<dbReference type="Pfam" id="PF00293">
    <property type="entry name" value="NUDIX"/>
    <property type="match status" value="1"/>
</dbReference>
<protein>
    <submittedName>
        <fullName evidence="5">ADP-ribose pyrophosphatase YjhB, NUDIX family</fullName>
    </submittedName>
</protein>
<dbReference type="SUPFAM" id="SSF55811">
    <property type="entry name" value="Nudix"/>
    <property type="match status" value="1"/>
</dbReference>
<evidence type="ECO:0000259" key="4">
    <source>
        <dbReference type="PROSITE" id="PS51462"/>
    </source>
</evidence>
<dbReference type="Proteomes" id="UP000198982">
    <property type="component" value="Unassembled WGS sequence"/>
</dbReference>
<dbReference type="PROSITE" id="PS51462">
    <property type="entry name" value="NUDIX"/>
    <property type="match status" value="1"/>
</dbReference>
<dbReference type="InterPro" id="IPR020476">
    <property type="entry name" value="Nudix_hydrolase"/>
</dbReference>
<dbReference type="PANTHER" id="PTHR43046:SF14">
    <property type="entry name" value="MUTT_NUDIX FAMILY PROTEIN"/>
    <property type="match status" value="1"/>
</dbReference>
<comment type="cofactor">
    <cofactor evidence="1">
        <name>Mg(2+)</name>
        <dbReference type="ChEBI" id="CHEBI:18420"/>
    </cofactor>
</comment>
<evidence type="ECO:0000313" key="5">
    <source>
        <dbReference type="EMBL" id="SEC00306.1"/>
    </source>
</evidence>
<name>A0A1H4NYL5_9PSED</name>
<dbReference type="EMBL" id="FNTJ01000001">
    <property type="protein sequence ID" value="SEC00306.1"/>
    <property type="molecule type" value="Genomic_DNA"/>
</dbReference>
<organism evidence="5 6">
    <name type="scientific">Pseudomonas saponiphila</name>
    <dbReference type="NCBI Taxonomy" id="556534"/>
    <lineage>
        <taxon>Bacteria</taxon>
        <taxon>Pseudomonadati</taxon>
        <taxon>Pseudomonadota</taxon>
        <taxon>Gammaproteobacteria</taxon>
        <taxon>Pseudomonadales</taxon>
        <taxon>Pseudomonadaceae</taxon>
        <taxon>Pseudomonas</taxon>
    </lineage>
</organism>
<keyword evidence="6" id="KW-1185">Reference proteome</keyword>
<dbReference type="PROSITE" id="PS00893">
    <property type="entry name" value="NUDIX_BOX"/>
    <property type="match status" value="1"/>
</dbReference>
<evidence type="ECO:0000256" key="2">
    <source>
        <dbReference type="ARBA" id="ARBA00022801"/>
    </source>
</evidence>
<proteinExistence type="inferred from homology"/>
<dbReference type="RefSeq" id="WP_092314871.1">
    <property type="nucleotide sequence ID" value="NZ_FNTJ01000001.1"/>
</dbReference>
<dbReference type="InterPro" id="IPR020084">
    <property type="entry name" value="NUDIX_hydrolase_CS"/>
</dbReference>
<dbReference type="CDD" id="cd04679">
    <property type="entry name" value="NUDIX_MutT_Nudt1"/>
    <property type="match status" value="1"/>
</dbReference>
<dbReference type="Gene3D" id="3.90.79.10">
    <property type="entry name" value="Nucleoside Triphosphate Pyrophosphohydrolase"/>
    <property type="match status" value="1"/>
</dbReference>
<accession>A0A1H4NYL5</accession>
<keyword evidence="2 3" id="KW-0378">Hydrolase</keyword>
<dbReference type="InterPro" id="IPR015797">
    <property type="entry name" value="NUDIX_hydrolase-like_dom_sf"/>
</dbReference>